<name>A0A0M6ZLW3_9HYPH</name>
<dbReference type="GO" id="GO:0006547">
    <property type="term" value="P:L-histidine metabolic process"/>
    <property type="evidence" value="ECO:0007669"/>
    <property type="project" value="UniProtKB-UniRule"/>
</dbReference>
<dbReference type="SMART" id="SM00345">
    <property type="entry name" value="HTH_GNTR"/>
    <property type="match status" value="1"/>
</dbReference>
<dbReference type="OrthoDB" id="9800645at2"/>
<dbReference type="SMART" id="SM00866">
    <property type="entry name" value="UTRA"/>
    <property type="match status" value="1"/>
</dbReference>
<sequence length="237" mass="26547">MTKSLHKKILDDVHSKIVTGEWPAGHRIPFETDLAKHYGCSRMTVNKALSQLSRAGLLERNKKWGTFVKEPQTLSAALEISDIRKEVEDAGKTYSYTLLSDTIRASTDREAQQLDLSRSDPVRDITCLHFADSEPFCLEERIINVGIVPGLKEISFDSVSPGLWMLRNIPWNIAEHQIHALAADGTIAEMLQVPDCYPCLVVERKTRQNEGFVTIARLFYPGDKHRLVASFTPTGAG</sequence>
<dbReference type="Pfam" id="PF00392">
    <property type="entry name" value="GntR"/>
    <property type="match status" value="1"/>
</dbReference>
<keyword evidence="1" id="KW-0805">Transcription regulation</keyword>
<keyword evidence="7" id="KW-1185">Reference proteome</keyword>
<dbReference type="InterPro" id="IPR036390">
    <property type="entry name" value="WH_DNA-bd_sf"/>
</dbReference>
<protein>
    <recommendedName>
        <fullName evidence="4">Histidine utilization repressor</fullName>
    </recommendedName>
</protein>
<dbReference type="AlphaFoldDB" id="A0A0M6ZLW3"/>
<dbReference type="RefSeq" id="WP_055391619.1">
    <property type="nucleotide sequence ID" value="NZ_CXWA01000016.1"/>
</dbReference>
<dbReference type="GO" id="GO:0003677">
    <property type="term" value="F:DNA binding"/>
    <property type="evidence" value="ECO:0007669"/>
    <property type="project" value="UniProtKB-UniRule"/>
</dbReference>
<proteinExistence type="predicted"/>
<dbReference type="NCBIfam" id="TIGR02018">
    <property type="entry name" value="his_ut_repres"/>
    <property type="match status" value="1"/>
</dbReference>
<dbReference type="InterPro" id="IPR028978">
    <property type="entry name" value="Chorismate_lyase_/UTRA_dom_sf"/>
</dbReference>
<evidence type="ECO:0000256" key="2">
    <source>
        <dbReference type="ARBA" id="ARBA00023125"/>
    </source>
</evidence>
<accession>A0A0M6ZLW3</accession>
<dbReference type="PROSITE" id="PS50949">
    <property type="entry name" value="HTH_GNTR"/>
    <property type="match status" value="1"/>
</dbReference>
<dbReference type="InterPro" id="IPR010248">
    <property type="entry name" value="His_ut_repres"/>
</dbReference>
<dbReference type="Gene3D" id="1.10.10.10">
    <property type="entry name" value="Winged helix-like DNA-binding domain superfamily/Winged helix DNA-binding domain"/>
    <property type="match status" value="1"/>
</dbReference>
<feature type="domain" description="HTH gntR-type" evidence="5">
    <location>
        <begin position="3"/>
        <end position="71"/>
    </location>
</feature>
<dbReference type="InterPro" id="IPR050679">
    <property type="entry name" value="Bact_HTH_transcr_reg"/>
</dbReference>
<evidence type="ECO:0000256" key="1">
    <source>
        <dbReference type="ARBA" id="ARBA00023015"/>
    </source>
</evidence>
<dbReference type="STRING" id="311410.LA5095_05989"/>
<evidence type="ECO:0000259" key="5">
    <source>
        <dbReference type="PROSITE" id="PS50949"/>
    </source>
</evidence>
<keyword evidence="3" id="KW-0804">Transcription</keyword>
<dbReference type="PANTHER" id="PTHR44846">
    <property type="entry name" value="MANNOSYL-D-GLYCERATE TRANSPORT/METABOLISM SYSTEM REPRESSOR MNGR-RELATED"/>
    <property type="match status" value="1"/>
</dbReference>
<organism evidence="6 7">
    <name type="scientific">Roseibium album</name>
    <dbReference type="NCBI Taxonomy" id="311410"/>
    <lineage>
        <taxon>Bacteria</taxon>
        <taxon>Pseudomonadati</taxon>
        <taxon>Pseudomonadota</taxon>
        <taxon>Alphaproteobacteria</taxon>
        <taxon>Hyphomicrobiales</taxon>
        <taxon>Stappiaceae</taxon>
        <taxon>Roseibium</taxon>
    </lineage>
</organism>
<dbReference type="InterPro" id="IPR011663">
    <property type="entry name" value="UTRA"/>
</dbReference>
<reference evidence="7" key="1">
    <citation type="submission" date="2015-07" db="EMBL/GenBank/DDBJ databases">
        <authorList>
            <person name="Rodrigo-Torres Lidia"/>
            <person name="Arahal R.David."/>
        </authorList>
    </citation>
    <scope>NUCLEOTIDE SEQUENCE [LARGE SCALE GENOMIC DNA]</scope>
    <source>
        <strain evidence="7">CECT 5096</strain>
    </source>
</reference>
<keyword evidence="2" id="KW-0238">DNA-binding</keyword>
<evidence type="ECO:0000313" key="7">
    <source>
        <dbReference type="Proteomes" id="UP000049983"/>
    </source>
</evidence>
<dbReference type="GO" id="GO:0045892">
    <property type="term" value="P:negative regulation of DNA-templated transcription"/>
    <property type="evidence" value="ECO:0007669"/>
    <property type="project" value="UniProtKB-UniRule"/>
</dbReference>
<dbReference type="Pfam" id="PF07702">
    <property type="entry name" value="UTRA"/>
    <property type="match status" value="1"/>
</dbReference>
<dbReference type="InterPro" id="IPR000524">
    <property type="entry name" value="Tscrpt_reg_HTH_GntR"/>
</dbReference>
<dbReference type="EMBL" id="CXWC01000018">
    <property type="protein sequence ID" value="CTQ79308.1"/>
    <property type="molecule type" value="Genomic_DNA"/>
</dbReference>
<dbReference type="SUPFAM" id="SSF64288">
    <property type="entry name" value="Chorismate lyase-like"/>
    <property type="match status" value="1"/>
</dbReference>
<dbReference type="Proteomes" id="UP000049983">
    <property type="component" value="Unassembled WGS sequence"/>
</dbReference>
<dbReference type="InterPro" id="IPR036388">
    <property type="entry name" value="WH-like_DNA-bd_sf"/>
</dbReference>
<dbReference type="FunFam" id="1.10.10.10:FF:000079">
    <property type="entry name" value="GntR family transcriptional regulator"/>
    <property type="match status" value="1"/>
</dbReference>
<evidence type="ECO:0000313" key="6">
    <source>
        <dbReference type="EMBL" id="CTQ79308.1"/>
    </source>
</evidence>
<dbReference type="GO" id="GO:0003700">
    <property type="term" value="F:DNA-binding transcription factor activity"/>
    <property type="evidence" value="ECO:0007669"/>
    <property type="project" value="UniProtKB-UniRule"/>
</dbReference>
<dbReference type="GeneID" id="97673352"/>
<evidence type="ECO:0000256" key="3">
    <source>
        <dbReference type="ARBA" id="ARBA00023163"/>
    </source>
</evidence>
<dbReference type="PANTHER" id="PTHR44846:SF16">
    <property type="entry name" value="TRANSCRIPTIONAL REGULATOR PHNF-RELATED"/>
    <property type="match status" value="1"/>
</dbReference>
<dbReference type="CDD" id="cd07377">
    <property type="entry name" value="WHTH_GntR"/>
    <property type="match status" value="1"/>
</dbReference>
<dbReference type="Gene3D" id="3.40.1410.10">
    <property type="entry name" value="Chorismate lyase-like"/>
    <property type="match status" value="1"/>
</dbReference>
<evidence type="ECO:0000256" key="4">
    <source>
        <dbReference type="NCBIfam" id="TIGR02018"/>
    </source>
</evidence>
<dbReference type="SUPFAM" id="SSF46785">
    <property type="entry name" value="Winged helix' DNA-binding domain"/>
    <property type="match status" value="1"/>
</dbReference>
<dbReference type="PRINTS" id="PR00035">
    <property type="entry name" value="HTHGNTR"/>
</dbReference>
<gene>
    <name evidence="6" type="primary">yvoA_5</name>
    <name evidence="6" type="ORF">LA5096_06124</name>
</gene>